<feature type="transmembrane region" description="Helical" evidence="8">
    <location>
        <begin position="59"/>
        <end position="82"/>
    </location>
</feature>
<feature type="transmembrane region" description="Helical" evidence="8">
    <location>
        <begin position="7"/>
        <end position="27"/>
    </location>
</feature>
<feature type="transmembrane region" description="Helical" evidence="8">
    <location>
        <begin position="94"/>
        <end position="112"/>
    </location>
</feature>
<feature type="transmembrane region" description="Helical" evidence="8">
    <location>
        <begin position="419"/>
        <end position="441"/>
    </location>
</feature>
<name>A0ABS1BUA8_9NEIS</name>
<dbReference type="InterPro" id="IPR006512">
    <property type="entry name" value="YidE_YbjL"/>
</dbReference>
<keyword evidence="4" id="KW-1003">Cell membrane</keyword>
<feature type="transmembrane region" description="Helical" evidence="8">
    <location>
        <begin position="381"/>
        <end position="398"/>
    </location>
</feature>
<dbReference type="PANTHER" id="PTHR30445:SF3">
    <property type="entry name" value="TRANSPORT PROTEIN YIDE-RELATED"/>
    <property type="match status" value="1"/>
</dbReference>
<dbReference type="Proteomes" id="UP000614058">
    <property type="component" value="Unassembled WGS sequence"/>
</dbReference>
<feature type="domain" description="YidE/YbjL duplication" evidence="9">
    <location>
        <begin position="15"/>
        <end position="170"/>
    </location>
</feature>
<evidence type="ECO:0000313" key="10">
    <source>
        <dbReference type="EMBL" id="MBK0396861.1"/>
    </source>
</evidence>
<dbReference type="EMBL" id="JAEHNZ010000003">
    <property type="protein sequence ID" value="MBK0396861.1"/>
    <property type="molecule type" value="Genomic_DNA"/>
</dbReference>
<evidence type="ECO:0000256" key="3">
    <source>
        <dbReference type="ARBA" id="ARBA00022448"/>
    </source>
</evidence>
<evidence type="ECO:0000256" key="4">
    <source>
        <dbReference type="ARBA" id="ARBA00022475"/>
    </source>
</evidence>
<proteinExistence type="inferred from homology"/>
<keyword evidence="7 8" id="KW-0472">Membrane</keyword>
<comment type="caution">
    <text evidence="10">The sequence shown here is derived from an EMBL/GenBank/DDBJ whole genome shotgun (WGS) entry which is preliminary data.</text>
</comment>
<reference evidence="10 11" key="1">
    <citation type="journal article" date="2021" name="Pathogens">
        <title>Isolation and Characterization of Kingella bonacorsii sp. nov., A Novel Kingella Species Detected in a Stable Periodontitis Subject.</title>
        <authorList>
            <person name="Antezack A."/>
            <person name="Boxberger M."/>
            <person name="Rolland C."/>
            <person name="Monnet-Corti V."/>
            <person name="La Scola B."/>
        </authorList>
    </citation>
    <scope>NUCLEOTIDE SEQUENCE [LARGE SCALE GENOMIC DNA]</scope>
    <source>
        <strain evidence="10 11">Marseille-Q4569</strain>
    </source>
</reference>
<evidence type="ECO:0000259" key="9">
    <source>
        <dbReference type="Pfam" id="PF06826"/>
    </source>
</evidence>
<comment type="similarity">
    <text evidence="2">Belongs to the AAE transporter (TC 2.A.81) family.</text>
</comment>
<feature type="transmembrane region" description="Helical" evidence="8">
    <location>
        <begin position="447"/>
        <end position="470"/>
    </location>
</feature>
<dbReference type="NCBIfam" id="TIGR01625">
    <property type="entry name" value="YidE_YbjL_dupl"/>
    <property type="match status" value="1"/>
</dbReference>
<feature type="transmembrane region" description="Helical" evidence="8">
    <location>
        <begin position="124"/>
        <end position="143"/>
    </location>
</feature>
<keyword evidence="11" id="KW-1185">Reference proteome</keyword>
<evidence type="ECO:0000256" key="1">
    <source>
        <dbReference type="ARBA" id="ARBA00004651"/>
    </source>
</evidence>
<evidence type="ECO:0000256" key="2">
    <source>
        <dbReference type="ARBA" id="ARBA00009854"/>
    </source>
</evidence>
<evidence type="ECO:0000256" key="7">
    <source>
        <dbReference type="ARBA" id="ARBA00023136"/>
    </source>
</evidence>
<evidence type="ECO:0000313" key="11">
    <source>
        <dbReference type="Proteomes" id="UP000614058"/>
    </source>
</evidence>
<feature type="transmembrane region" description="Helical" evidence="8">
    <location>
        <begin position="155"/>
        <end position="174"/>
    </location>
</feature>
<feature type="transmembrane region" description="Helical" evidence="8">
    <location>
        <begin position="477"/>
        <end position="495"/>
    </location>
</feature>
<feature type="transmembrane region" description="Helical" evidence="8">
    <location>
        <begin position="33"/>
        <end position="52"/>
    </location>
</feature>
<evidence type="ECO:0000256" key="8">
    <source>
        <dbReference type="SAM" id="Phobius"/>
    </source>
</evidence>
<organism evidence="10 11">
    <name type="scientific">Kingella bonacorsii</name>
    <dbReference type="NCBI Taxonomy" id="2796361"/>
    <lineage>
        <taxon>Bacteria</taxon>
        <taxon>Pseudomonadati</taxon>
        <taxon>Pseudomonadota</taxon>
        <taxon>Betaproteobacteria</taxon>
        <taxon>Neisseriales</taxon>
        <taxon>Neisseriaceae</taxon>
        <taxon>Kingella</taxon>
    </lineage>
</organism>
<feature type="domain" description="YidE/YbjL duplication" evidence="9">
    <location>
        <begin position="359"/>
        <end position="525"/>
    </location>
</feature>
<evidence type="ECO:0000256" key="5">
    <source>
        <dbReference type="ARBA" id="ARBA00022692"/>
    </source>
</evidence>
<keyword evidence="6 8" id="KW-1133">Transmembrane helix</keyword>
<dbReference type="SUPFAM" id="SSF116726">
    <property type="entry name" value="TrkA C-terminal domain-like"/>
    <property type="match status" value="1"/>
</dbReference>
<comment type="subcellular location">
    <subcellularLocation>
        <location evidence="1">Cell membrane</location>
        <topology evidence="1">Multi-pass membrane protein</topology>
    </subcellularLocation>
</comment>
<dbReference type="InterPro" id="IPR036721">
    <property type="entry name" value="RCK_C_sf"/>
</dbReference>
<feature type="transmembrane region" description="Helical" evidence="8">
    <location>
        <begin position="507"/>
        <end position="528"/>
    </location>
</feature>
<accession>A0ABS1BUA8</accession>
<dbReference type="GeneID" id="84905885"/>
<keyword evidence="5 8" id="KW-0812">Transmembrane</keyword>
<dbReference type="PANTHER" id="PTHR30445">
    <property type="entry name" value="K(+)_H(+) ANTIPORTER SUBUNIT KHTT"/>
    <property type="match status" value="1"/>
</dbReference>
<feature type="transmembrane region" description="Helical" evidence="8">
    <location>
        <begin position="355"/>
        <end position="375"/>
    </location>
</feature>
<dbReference type="InterPro" id="IPR050144">
    <property type="entry name" value="AAE_transporter"/>
</dbReference>
<sequence>MTALVEYLTANPLFALFATIALGYAVGMISVRGLSLGAGAVLFVGLAMGALAPQSALPGVVGTFGLLLFLYGVGVSFGAQFFKGLTSPLGIKANIASVIGVLLSLGLMLLAIKFIPGVNFAEAIGAWAGAGTSTSALQAAMVVTGDKIPATGYSVAYPFGVAVPILIIGLYNSFFKPKYTLEERTSLRVCAVRVENPEIFGKTMSDVNSTLPDGVSITTTNRGGKAVALGHLGELQHGDIVLITAVDNAKLDQAVPTIGTRVGDKINLVQGEKEYQRLFISNPNLAGKTIPQIRQLMTLNVSILHIRRGDTDMPLTQSLRMEIGDQIGVLAEVGHTKELQRFFGDSVKAGGEVNYLSMGVGVALGLAVGSIAFPIPGLGNVKLGLAGLLLVALYLGKARNTWKFTWSMPIAASRVFREFGLALFLAQVGMASGSTFVETVAKSGMTYLLLGVALVALLSISVLLITVYVFRIPYDMAAGIISGATGNPAILAFSSKTLASDKPDVGYAMIFPSMTVFKILLVQIIGAFM</sequence>
<gene>
    <name evidence="10" type="ORF">JDW22_09820</name>
</gene>
<keyword evidence="3" id="KW-0813">Transport</keyword>
<dbReference type="Pfam" id="PF06826">
    <property type="entry name" value="Asp-Al_Ex"/>
    <property type="match status" value="2"/>
</dbReference>
<protein>
    <submittedName>
        <fullName evidence="10">YidE/YbjL family protein</fullName>
    </submittedName>
</protein>
<evidence type="ECO:0000256" key="6">
    <source>
        <dbReference type="ARBA" id="ARBA00022989"/>
    </source>
</evidence>
<dbReference type="RefSeq" id="WP_003797238.1">
    <property type="nucleotide sequence ID" value="NZ_JAEHNZ010000003.1"/>
</dbReference>